<dbReference type="EMBL" id="CP122539">
    <property type="protein sequence ID" value="WGH74146.1"/>
    <property type="molecule type" value="Genomic_DNA"/>
</dbReference>
<name>A0ABY8KZ77_9FLAO</name>
<gene>
    <name evidence="1" type="ORF">P8625_08430</name>
</gene>
<sequence length="120" mass="14149">MLPSYQNSTDLLTEVANNTKLYTLLIIQLNKDFHLTGIDVTFSEDNTPSTLKEVLLKVVKKLLLHDFNSFTNLLYRIDISEKDIQMNDATDIDLYAENITFLILQRIWKKVWFKERFYKG</sequence>
<protein>
    <recommendedName>
        <fullName evidence="3">Condensation domain-containing protein</fullName>
    </recommendedName>
</protein>
<reference evidence="1 2" key="1">
    <citation type="submission" date="2023-04" db="EMBL/GenBank/DDBJ databases">
        <title>Tenacibaculum tangerinum sp. nov., isolated from sea tidal flat of South Korea.</title>
        <authorList>
            <person name="Lee S.H."/>
            <person name="Kim J.-J."/>
        </authorList>
    </citation>
    <scope>NUCLEOTIDE SEQUENCE [LARGE SCALE GENOMIC DNA]</scope>
    <source>
        <strain evidence="1 2">GRR-S3-23</strain>
    </source>
</reference>
<evidence type="ECO:0000313" key="2">
    <source>
        <dbReference type="Proteomes" id="UP001232001"/>
    </source>
</evidence>
<evidence type="ECO:0000313" key="1">
    <source>
        <dbReference type="EMBL" id="WGH74146.1"/>
    </source>
</evidence>
<accession>A0ABY8KZ77</accession>
<proteinExistence type="predicted"/>
<organism evidence="1 2">
    <name type="scientific">Tenacibaculum tangerinum</name>
    <dbReference type="NCBI Taxonomy" id="3038772"/>
    <lineage>
        <taxon>Bacteria</taxon>
        <taxon>Pseudomonadati</taxon>
        <taxon>Bacteroidota</taxon>
        <taxon>Flavobacteriia</taxon>
        <taxon>Flavobacteriales</taxon>
        <taxon>Flavobacteriaceae</taxon>
        <taxon>Tenacibaculum</taxon>
    </lineage>
</organism>
<dbReference type="RefSeq" id="WP_279650027.1">
    <property type="nucleotide sequence ID" value="NZ_CP122539.1"/>
</dbReference>
<dbReference type="Proteomes" id="UP001232001">
    <property type="component" value="Chromosome"/>
</dbReference>
<evidence type="ECO:0008006" key="3">
    <source>
        <dbReference type="Google" id="ProtNLM"/>
    </source>
</evidence>
<keyword evidence="2" id="KW-1185">Reference proteome</keyword>